<reference evidence="9" key="1">
    <citation type="journal article" date="2013" name="Science">
        <title>The Amborella genome and the evolution of flowering plants.</title>
        <authorList>
            <consortium name="Amborella Genome Project"/>
        </authorList>
    </citation>
    <scope>NUCLEOTIDE SEQUENCE [LARGE SCALE GENOMIC DNA]</scope>
</reference>
<dbReference type="EMBL" id="KI392384">
    <property type="protein sequence ID" value="ERN17268.1"/>
    <property type="molecule type" value="Genomic_DNA"/>
</dbReference>
<dbReference type="Proteomes" id="UP000017836">
    <property type="component" value="Unassembled WGS sequence"/>
</dbReference>
<protein>
    <recommendedName>
        <fullName evidence="6">Reticulon-like protein</fullName>
    </recommendedName>
</protein>
<keyword evidence="2 6" id="KW-0812">Transmembrane</keyword>
<dbReference type="InterPro" id="IPR045064">
    <property type="entry name" value="Reticulon-like"/>
</dbReference>
<proteinExistence type="predicted"/>
<dbReference type="HOGENOM" id="CLU_066344_2_0_1"/>
<dbReference type="AlphaFoldDB" id="U5DA48"/>
<dbReference type="InterPro" id="IPR003388">
    <property type="entry name" value="Reticulon"/>
</dbReference>
<feature type="transmembrane region" description="Helical" evidence="6">
    <location>
        <begin position="42"/>
        <end position="59"/>
    </location>
</feature>
<name>U5DA48_AMBTC</name>
<evidence type="ECO:0000256" key="2">
    <source>
        <dbReference type="ARBA" id="ARBA00022692"/>
    </source>
</evidence>
<organism evidence="8 9">
    <name type="scientific">Amborella trichopoda</name>
    <dbReference type="NCBI Taxonomy" id="13333"/>
    <lineage>
        <taxon>Eukaryota</taxon>
        <taxon>Viridiplantae</taxon>
        <taxon>Streptophyta</taxon>
        <taxon>Embryophyta</taxon>
        <taxon>Tracheophyta</taxon>
        <taxon>Spermatophyta</taxon>
        <taxon>Magnoliopsida</taxon>
        <taxon>Amborellales</taxon>
        <taxon>Amborellaceae</taxon>
        <taxon>Amborella</taxon>
    </lineage>
</organism>
<dbReference type="GO" id="GO:0009617">
    <property type="term" value="P:response to bacterium"/>
    <property type="evidence" value="ECO:0007669"/>
    <property type="project" value="InterPro"/>
</dbReference>
<dbReference type="KEGG" id="atr:18445603"/>
<evidence type="ECO:0000259" key="7">
    <source>
        <dbReference type="PROSITE" id="PS50845"/>
    </source>
</evidence>
<sequence length="217" mass="25092">MPISESKDDRLQSETRLVRQHRPAQSIFGKGKVTDVLLWKDWKLSLGVLAGVTAVWLVFEVMEYHFMTVMCYASILAMVLLFVWCNGAAFVDRRPPKISELMISEALFKEVAHVLHSKLTYFMVVLQDMASGKDPMLFLLTIFVLWILSVIGSYCNFLSCVYFAYVCMQIMPVLYDRYESEVGNIARTGNIEIQRMYKKFDSNVLNKIPRAKDKKYK</sequence>
<feature type="domain" description="Reticulon" evidence="7">
    <location>
        <begin position="33"/>
        <end position="217"/>
    </location>
</feature>
<dbReference type="Pfam" id="PF02453">
    <property type="entry name" value="Reticulon"/>
    <property type="match status" value="1"/>
</dbReference>
<dbReference type="STRING" id="13333.U5DA48"/>
<dbReference type="OrthoDB" id="567788at2759"/>
<dbReference type="PANTHER" id="PTHR10994">
    <property type="entry name" value="RETICULON"/>
    <property type="match status" value="1"/>
</dbReference>
<dbReference type="PANTHER" id="PTHR10994:SF85">
    <property type="entry name" value="RETICULON-LIKE PROTEIN B9"/>
    <property type="match status" value="1"/>
</dbReference>
<evidence type="ECO:0000256" key="3">
    <source>
        <dbReference type="ARBA" id="ARBA00022824"/>
    </source>
</evidence>
<dbReference type="OMA" id="AQTTHYK"/>
<gene>
    <name evidence="8" type="ORF">AMTR_s00044p00221140</name>
</gene>
<comment type="subcellular location">
    <subcellularLocation>
        <location evidence="1 6">Endoplasmic reticulum membrane</location>
        <topology evidence="1 6">Multi-pass membrane protein</topology>
    </subcellularLocation>
</comment>
<evidence type="ECO:0000256" key="6">
    <source>
        <dbReference type="RuleBase" id="RU363132"/>
    </source>
</evidence>
<keyword evidence="3 6" id="KW-0256">Endoplasmic reticulum</keyword>
<dbReference type="PROSITE" id="PS50845">
    <property type="entry name" value="RETICULON"/>
    <property type="match status" value="1"/>
</dbReference>
<feature type="transmembrane region" description="Helical" evidence="6">
    <location>
        <begin position="137"/>
        <end position="165"/>
    </location>
</feature>
<keyword evidence="5 6" id="KW-0472">Membrane</keyword>
<feature type="transmembrane region" description="Helical" evidence="6">
    <location>
        <begin position="65"/>
        <end position="91"/>
    </location>
</feature>
<evidence type="ECO:0000256" key="5">
    <source>
        <dbReference type="ARBA" id="ARBA00023136"/>
    </source>
</evidence>
<evidence type="ECO:0000256" key="4">
    <source>
        <dbReference type="ARBA" id="ARBA00022989"/>
    </source>
</evidence>
<dbReference type="Gramene" id="ERN17268">
    <property type="protein sequence ID" value="ERN17268"/>
    <property type="gene ID" value="AMTR_s00044p00221140"/>
</dbReference>
<evidence type="ECO:0000313" key="8">
    <source>
        <dbReference type="EMBL" id="ERN17268.1"/>
    </source>
</evidence>
<dbReference type="GO" id="GO:0005789">
    <property type="term" value="C:endoplasmic reticulum membrane"/>
    <property type="evidence" value="ECO:0007669"/>
    <property type="project" value="UniProtKB-SubCell"/>
</dbReference>
<dbReference type="eggNOG" id="KOG1792">
    <property type="taxonomic scope" value="Eukaryota"/>
</dbReference>
<keyword evidence="4 6" id="KW-1133">Transmembrane helix</keyword>
<accession>U5DA48</accession>
<keyword evidence="9" id="KW-1185">Reference proteome</keyword>
<evidence type="ECO:0000313" key="9">
    <source>
        <dbReference type="Proteomes" id="UP000017836"/>
    </source>
</evidence>
<evidence type="ECO:0000256" key="1">
    <source>
        <dbReference type="ARBA" id="ARBA00004477"/>
    </source>
</evidence>